<dbReference type="Proteomes" id="UP000033716">
    <property type="component" value="Unassembled WGS sequence"/>
</dbReference>
<evidence type="ECO:0000256" key="1">
    <source>
        <dbReference type="SAM" id="Phobius"/>
    </source>
</evidence>
<comment type="caution">
    <text evidence="2">The sequence shown here is derived from an EMBL/GenBank/DDBJ whole genome shotgun (WGS) entry which is preliminary data.</text>
</comment>
<evidence type="ECO:0000313" key="3">
    <source>
        <dbReference type="Proteomes" id="UP000033716"/>
    </source>
</evidence>
<feature type="transmembrane region" description="Helical" evidence="1">
    <location>
        <begin position="152"/>
        <end position="170"/>
    </location>
</feature>
<dbReference type="EMBL" id="JYGR01000005">
    <property type="protein sequence ID" value="KJQ71001.1"/>
    <property type="molecule type" value="Genomic_DNA"/>
</dbReference>
<protein>
    <submittedName>
        <fullName evidence="2">Uncharacterized protein</fullName>
    </submittedName>
</protein>
<feature type="transmembrane region" description="Helical" evidence="1">
    <location>
        <begin position="45"/>
        <end position="68"/>
    </location>
</feature>
<keyword evidence="1" id="KW-0812">Transmembrane</keyword>
<feature type="transmembrane region" description="Helical" evidence="1">
    <location>
        <begin position="74"/>
        <end position="91"/>
    </location>
</feature>
<gene>
    <name evidence="2" type="ORF">TZ92_01530</name>
</gene>
<evidence type="ECO:0000313" key="2">
    <source>
        <dbReference type="EMBL" id="KJQ71001.1"/>
    </source>
</evidence>
<feature type="transmembrane region" description="Helical" evidence="1">
    <location>
        <begin position="128"/>
        <end position="146"/>
    </location>
</feature>
<proteinExistence type="predicted"/>
<keyword evidence="1" id="KW-1133">Transmembrane helix</keyword>
<sequence length="187" mass="21964">MIEKRKHYKELVHLGEFKNKLVYYDLKTKKLYFSIPERTSKSQQYVILSLVLLVFPFIRFLNGLTIFSIPAHKYIYLILFSCLSLLFGKLLDAYFKKDLDLYPALFTDLEYLEFLEVVKKSGAVVSSVIRGSFISLLVSLVAFLLYPSFLPLFFHSMLLFILYLCLANNLHKRKKVMESLIRNVRIN</sequence>
<accession>A0A0F2DBJ7</accession>
<organism evidence="2 3">
    <name type="scientific">Streptococcus oralis subsp. oralis</name>
    <dbReference type="NCBI Taxonomy" id="1891914"/>
    <lineage>
        <taxon>Bacteria</taxon>
        <taxon>Bacillati</taxon>
        <taxon>Bacillota</taxon>
        <taxon>Bacilli</taxon>
        <taxon>Lactobacillales</taxon>
        <taxon>Streptococcaceae</taxon>
        <taxon>Streptococcus</taxon>
    </lineage>
</organism>
<dbReference type="AlphaFoldDB" id="A0A0F2DBJ7"/>
<dbReference type="PATRIC" id="fig|28037.214.peg.1535"/>
<reference evidence="2 3" key="1">
    <citation type="submission" date="2015-02" db="EMBL/GenBank/DDBJ databases">
        <title>Evolution of amylase-binding proteins of oral streptococcal species.</title>
        <authorList>
            <person name="Haase E.M."/>
        </authorList>
    </citation>
    <scope>NUCLEOTIDE SEQUENCE [LARGE SCALE GENOMIC DNA]</scope>
    <source>
        <strain evidence="2 3">SK141</strain>
    </source>
</reference>
<keyword evidence="1" id="KW-0472">Membrane</keyword>
<name>A0A0F2DBJ7_STROR</name>